<evidence type="ECO:0000313" key="1">
    <source>
        <dbReference type="EMBL" id="SJZ59899.1"/>
    </source>
</evidence>
<dbReference type="RefSeq" id="WP_078747290.1">
    <property type="nucleotide sequence ID" value="NZ_CP137850.1"/>
</dbReference>
<dbReference type="STRING" id="171291.SAMN02745154_00578"/>
<reference evidence="2" key="1">
    <citation type="submission" date="2017-02" db="EMBL/GenBank/DDBJ databases">
        <authorList>
            <person name="Varghese N."/>
            <person name="Submissions S."/>
        </authorList>
    </citation>
    <scope>NUCLEOTIDE SEQUENCE [LARGE SCALE GENOMIC DNA]</scope>
    <source>
        <strain evidence="2">ATCC 27862</strain>
    </source>
</reference>
<dbReference type="EMBL" id="FUXF01000024">
    <property type="protein sequence ID" value="SJZ59899.1"/>
    <property type="molecule type" value="Genomic_DNA"/>
</dbReference>
<protein>
    <submittedName>
        <fullName evidence="1">Uncharacterized protein</fullName>
    </submittedName>
</protein>
<dbReference type="AlphaFoldDB" id="A0A1T4LYT4"/>
<name>A0A1T4LYT4_9BACT</name>
<evidence type="ECO:0000313" key="2">
    <source>
        <dbReference type="Proteomes" id="UP000190389"/>
    </source>
</evidence>
<sequence>MKRCLRCSRNFRNCKHVRQWGLTEEEFQLFNQVPVHESVSEDVIIEKIKQNEPINIDELIEKIECKAQCETSCTCENKEECTCNCDNKCGCEEEKEEEMVQDYLGTKEMEDVVEKVVEDNHDEFLSMETREENVMEPIGGACCGGNCKANENANTVKRHVDAKKSQCAILAYQQKLAQEEACNEKCPKEEMCGESCDTKEEVCDGTCPSKEAECTVENVAVDTKECECYTLHKVALDYVDYFVEFKNRL</sequence>
<organism evidence="1 2">
    <name type="scientific">Mycoplasmopsis verecunda</name>
    <dbReference type="NCBI Taxonomy" id="171291"/>
    <lineage>
        <taxon>Bacteria</taxon>
        <taxon>Bacillati</taxon>
        <taxon>Mycoplasmatota</taxon>
        <taxon>Mycoplasmoidales</taxon>
        <taxon>Metamycoplasmataceae</taxon>
        <taxon>Mycoplasmopsis</taxon>
    </lineage>
</organism>
<dbReference type="Proteomes" id="UP000190389">
    <property type="component" value="Unassembled WGS sequence"/>
</dbReference>
<gene>
    <name evidence="1" type="ORF">SAMN02745154_00578</name>
</gene>
<accession>A0A1T4LYT4</accession>
<keyword evidence="2" id="KW-1185">Reference proteome</keyword>
<proteinExistence type="predicted"/>